<evidence type="ECO:0000313" key="1">
    <source>
        <dbReference type="EMBL" id="RMZ72915.1"/>
    </source>
</evidence>
<dbReference type="SUPFAM" id="SSF52047">
    <property type="entry name" value="RNI-like"/>
    <property type="match status" value="1"/>
</dbReference>
<dbReference type="AlphaFoldDB" id="A0A3M7MEJ1"/>
<organism evidence="1 2">
    <name type="scientific">Pyrenophora seminiperda CCB06</name>
    <dbReference type="NCBI Taxonomy" id="1302712"/>
    <lineage>
        <taxon>Eukaryota</taxon>
        <taxon>Fungi</taxon>
        <taxon>Dikarya</taxon>
        <taxon>Ascomycota</taxon>
        <taxon>Pezizomycotina</taxon>
        <taxon>Dothideomycetes</taxon>
        <taxon>Pleosporomycetidae</taxon>
        <taxon>Pleosporales</taxon>
        <taxon>Pleosporineae</taxon>
        <taxon>Pleosporaceae</taxon>
        <taxon>Pyrenophora</taxon>
    </lineage>
</organism>
<keyword evidence="2" id="KW-1185">Reference proteome</keyword>
<proteinExistence type="predicted"/>
<dbReference type="Gene3D" id="3.80.10.10">
    <property type="entry name" value="Ribonuclease Inhibitor"/>
    <property type="match status" value="1"/>
</dbReference>
<dbReference type="Proteomes" id="UP000265663">
    <property type="component" value="Unassembled WGS sequence"/>
</dbReference>
<evidence type="ECO:0000313" key="2">
    <source>
        <dbReference type="Proteomes" id="UP000265663"/>
    </source>
</evidence>
<dbReference type="OrthoDB" id="2125396at2759"/>
<sequence>MTATHPTMSYANYLPDELLLEIVAHIRSWERQERQTVLARFAAVNRWVTIRQLYESPYLSGGAYDLFIRTICPSVIERIKPTALASLVKELDLSHIVHQGNKSTTARLLGRTKASLEVFVAPQASFAINCWASLSKCSRLRVLDLSFTDMSGPSRVSECINHQSLNQTIRQLVDLRELCLPRCSSRYEQSGLSTNVRWPPRLQHLSLSGSVSGMFLWDMLRQPDNFPPTFSSLSIHHSPGLDQQSIKPLLHSLSSALTTLSLRDLPAVKQGRFNSLLAWLPHLTSLTIALDYIDSRFGSMPPDFTPTRWREAKPLRSLTIVSCGRAGDDPARSFTPTDLYSLIDERWLGRLRYLSIGQSTEWDRGVEMEEQLGALEALLLEELDRENWVEGRWHYEGVAERGMEYETWIKETSVGRKMRPRFRVLKNR</sequence>
<name>A0A3M7MEJ1_9PLEO</name>
<accession>A0A3M7MEJ1</accession>
<gene>
    <name evidence="1" type="ORF">GMOD_00009696</name>
</gene>
<dbReference type="EMBL" id="KE747836">
    <property type="protein sequence ID" value="RMZ72915.1"/>
    <property type="molecule type" value="Genomic_DNA"/>
</dbReference>
<reference evidence="1 2" key="1">
    <citation type="journal article" date="2014" name="PLoS ONE">
        <title>De novo Genome Assembly of the Fungal Plant Pathogen Pyrenophora semeniperda.</title>
        <authorList>
            <person name="Soliai M.M."/>
            <person name="Meyer S.E."/>
            <person name="Udall J.A."/>
            <person name="Elzinga D.E."/>
            <person name="Hermansen R.A."/>
            <person name="Bodily P.M."/>
            <person name="Hart A.A."/>
            <person name="Coleman C.E."/>
        </authorList>
    </citation>
    <scope>NUCLEOTIDE SEQUENCE [LARGE SCALE GENOMIC DNA]</scope>
    <source>
        <strain evidence="1 2">CCB06</strain>
        <tissue evidence="1">Mycelium</tissue>
    </source>
</reference>
<protein>
    <submittedName>
        <fullName evidence="1">F-box domain</fullName>
    </submittedName>
</protein>
<dbReference type="InterPro" id="IPR032675">
    <property type="entry name" value="LRR_dom_sf"/>
</dbReference>